<accession>A0AAD8USR5</accession>
<dbReference type="AlphaFoldDB" id="A0AAD8USR5"/>
<feature type="region of interest" description="Disordered" evidence="1">
    <location>
        <begin position="245"/>
        <end position="284"/>
    </location>
</feature>
<dbReference type="Proteomes" id="UP001244207">
    <property type="component" value="Unassembled WGS sequence"/>
</dbReference>
<reference evidence="2" key="1">
    <citation type="submission" date="2021-12" db="EMBL/GenBank/DDBJ databases">
        <title>Comparative genomics, transcriptomics and evolutionary studies reveal genomic signatures of adaptation to plant cell wall in hemibiotrophic fungi.</title>
        <authorList>
            <consortium name="DOE Joint Genome Institute"/>
            <person name="Baroncelli R."/>
            <person name="Diaz J.F."/>
            <person name="Benocci T."/>
            <person name="Peng M."/>
            <person name="Battaglia E."/>
            <person name="Haridas S."/>
            <person name="Andreopoulos W."/>
            <person name="Labutti K."/>
            <person name="Pangilinan J."/>
            <person name="Floch G.L."/>
            <person name="Makela M.R."/>
            <person name="Henrissat B."/>
            <person name="Grigoriev I.V."/>
            <person name="Crouch J.A."/>
            <person name="De Vries R.P."/>
            <person name="Sukno S.A."/>
            <person name="Thon M.R."/>
        </authorList>
    </citation>
    <scope>NUCLEOTIDE SEQUENCE</scope>
    <source>
        <strain evidence="2">CBS 112980</strain>
    </source>
</reference>
<feature type="compositionally biased region" description="Polar residues" evidence="1">
    <location>
        <begin position="247"/>
        <end position="265"/>
    </location>
</feature>
<name>A0AAD8USR5_GLOAC</name>
<keyword evidence="3" id="KW-1185">Reference proteome</keyword>
<evidence type="ECO:0000313" key="2">
    <source>
        <dbReference type="EMBL" id="KAK1726444.1"/>
    </source>
</evidence>
<comment type="caution">
    <text evidence="2">The sequence shown here is derived from an EMBL/GenBank/DDBJ whole genome shotgun (WGS) entry which is preliminary data.</text>
</comment>
<proteinExistence type="predicted"/>
<dbReference type="RefSeq" id="XP_060366499.1">
    <property type="nucleotide sequence ID" value="XM_060515421.1"/>
</dbReference>
<sequence length="284" mass="32862">MNYTEDLLFGSASRYVRKEQSHSNDHNKSNKICSIPVVVQGIDIPRNMTMTQGGFMGLPFLCSITSDSPTDELKAINARDKFDSWANLIRRYEPAKNMADLIKSCSSWLNMSQLDPSLGNLTQVKLAHTVYETLKDANFDWWATRCRYKAYEDDSEADDLPFSHSRWPSPPLGTSTTIEFQWNSDRKILCWFDTTIEKTVQIFFEQFTDGTGIFESMEDHEAFNQWIEHRKRHTMKLRKELTLKRLGTTTSRPRAQKPTKTTARQTPAAKKMRNGCKKGKERRN</sequence>
<dbReference type="EMBL" id="JAHMHS010000032">
    <property type="protein sequence ID" value="KAK1726444.1"/>
    <property type="molecule type" value="Genomic_DNA"/>
</dbReference>
<gene>
    <name evidence="2" type="ORF">BDZ83DRAFT_774357</name>
</gene>
<feature type="compositionally biased region" description="Basic residues" evidence="1">
    <location>
        <begin position="270"/>
        <end position="284"/>
    </location>
</feature>
<dbReference type="GeneID" id="85399319"/>
<evidence type="ECO:0000256" key="1">
    <source>
        <dbReference type="SAM" id="MobiDB-lite"/>
    </source>
</evidence>
<protein>
    <submittedName>
        <fullName evidence="2">Uncharacterized protein</fullName>
    </submittedName>
</protein>
<evidence type="ECO:0000313" key="3">
    <source>
        <dbReference type="Proteomes" id="UP001244207"/>
    </source>
</evidence>
<organism evidence="2 3">
    <name type="scientific">Glomerella acutata</name>
    <name type="common">Colletotrichum acutatum</name>
    <dbReference type="NCBI Taxonomy" id="27357"/>
    <lineage>
        <taxon>Eukaryota</taxon>
        <taxon>Fungi</taxon>
        <taxon>Dikarya</taxon>
        <taxon>Ascomycota</taxon>
        <taxon>Pezizomycotina</taxon>
        <taxon>Sordariomycetes</taxon>
        <taxon>Hypocreomycetidae</taxon>
        <taxon>Glomerellales</taxon>
        <taxon>Glomerellaceae</taxon>
        <taxon>Colletotrichum</taxon>
        <taxon>Colletotrichum acutatum species complex</taxon>
    </lineage>
</organism>